<feature type="region of interest" description="Disordered" evidence="1">
    <location>
        <begin position="581"/>
        <end position="613"/>
    </location>
</feature>
<feature type="region of interest" description="Disordered" evidence="1">
    <location>
        <begin position="510"/>
        <end position="551"/>
    </location>
</feature>
<sequence>MHLTDAQALQQPLCANKSAVEEYHAAAFTFFATARNNHLLQWKSAPEIFQSHISRYMDTRDISTMLPVASKFTSDVRKQDCHGLLGRVSMVARWCGFKINSFVLLVSPEKMRIPSVSKPYCYELQLAPCCCPALWGVTHLDPPLPPDRHAHYLVSPLLLWSPWMIDSGGQAVAPHGSWLASRSLHPSEEANRRRKNILEIRTLGATRELAKFLDDDLPLYKYRHGPVASSLWRNHLAECRRERVALHCFKSLVNYRAFAGALWRSAVHLAGGRAVTNRMYSLLSNGFSTRLEVLNRYFQTHLVTRITDFRLVISHDTKHFGSQLTECAAFAGYCTVTDDITIDSVPRVLAHSSWRVVTPQGLGRRLDQSPPRVRFTRVHVGILENRRRSWRGLCGLFGQVLRPLRYYGGGRMSQNTPRTFEATVAERLVRSPPTTGFNTRPGHQIFASGNRAGRCCWSAGFLGRLLFLPPLHSGAAPNSLQSPTSALKTLLLRAAQLSSLTSLTTHLQRTETALNGGETRDPRDNPPTSGIVRHDSHKRKSGSDPTGNRSLDQTLITILGSHAKPYYTNFRINHNPSDFNIAESNGLEKKREGKGEVNRGKNNNGRSHVTDTRAASGRTSCACAVRALPTPVGSRLWRFQGRRAIEGAEGLWERYLCICILPTLRVATGALGPNNARGRATTMMRGAWKGDSVLARQKEGEWVMNGHQRRVCVDHWNKWRWRAHGQRVTSSGERRWKLTRWTVEERDAMRE</sequence>
<proteinExistence type="predicted"/>
<gene>
    <name evidence="2" type="ORF">PR048_006153</name>
</gene>
<accession>A0ABQ9IA61</accession>
<name>A0ABQ9IA61_9NEOP</name>
<evidence type="ECO:0000313" key="3">
    <source>
        <dbReference type="Proteomes" id="UP001159363"/>
    </source>
</evidence>
<feature type="compositionally biased region" description="Basic and acidic residues" evidence="1">
    <location>
        <begin position="586"/>
        <end position="599"/>
    </location>
</feature>
<dbReference type="EMBL" id="JARBHB010000002">
    <property type="protein sequence ID" value="KAJ8893554.1"/>
    <property type="molecule type" value="Genomic_DNA"/>
</dbReference>
<evidence type="ECO:0008006" key="4">
    <source>
        <dbReference type="Google" id="ProtNLM"/>
    </source>
</evidence>
<reference evidence="2 3" key="1">
    <citation type="submission" date="2023-02" db="EMBL/GenBank/DDBJ databases">
        <title>LHISI_Scaffold_Assembly.</title>
        <authorList>
            <person name="Stuart O.P."/>
            <person name="Cleave R."/>
            <person name="Magrath M.J.L."/>
            <person name="Mikheyev A.S."/>
        </authorList>
    </citation>
    <scope>NUCLEOTIDE SEQUENCE [LARGE SCALE GENOMIC DNA]</scope>
    <source>
        <strain evidence="2">Daus_M_001</strain>
        <tissue evidence="2">Leg muscle</tissue>
    </source>
</reference>
<protein>
    <recommendedName>
        <fullName evidence="4">Reverse transcriptase</fullName>
    </recommendedName>
</protein>
<organism evidence="2 3">
    <name type="scientific">Dryococelus australis</name>
    <dbReference type="NCBI Taxonomy" id="614101"/>
    <lineage>
        <taxon>Eukaryota</taxon>
        <taxon>Metazoa</taxon>
        <taxon>Ecdysozoa</taxon>
        <taxon>Arthropoda</taxon>
        <taxon>Hexapoda</taxon>
        <taxon>Insecta</taxon>
        <taxon>Pterygota</taxon>
        <taxon>Neoptera</taxon>
        <taxon>Polyneoptera</taxon>
        <taxon>Phasmatodea</taxon>
        <taxon>Verophasmatodea</taxon>
        <taxon>Anareolatae</taxon>
        <taxon>Phasmatidae</taxon>
        <taxon>Eurycanthinae</taxon>
        <taxon>Dryococelus</taxon>
    </lineage>
</organism>
<comment type="caution">
    <text evidence="2">The sequence shown here is derived from an EMBL/GenBank/DDBJ whole genome shotgun (WGS) entry which is preliminary data.</text>
</comment>
<evidence type="ECO:0000313" key="2">
    <source>
        <dbReference type="EMBL" id="KAJ8893554.1"/>
    </source>
</evidence>
<evidence type="ECO:0000256" key="1">
    <source>
        <dbReference type="SAM" id="MobiDB-lite"/>
    </source>
</evidence>
<keyword evidence="3" id="KW-1185">Reference proteome</keyword>
<dbReference type="Proteomes" id="UP001159363">
    <property type="component" value="Chromosome 2"/>
</dbReference>